<comment type="similarity">
    <text evidence="1 5 6">Belongs to the universal ribosomal protein uL5 family.</text>
</comment>
<evidence type="ECO:0000259" key="8">
    <source>
        <dbReference type="Pfam" id="PF00673"/>
    </source>
</evidence>
<evidence type="ECO:0000256" key="5">
    <source>
        <dbReference type="HAMAP-Rule" id="MF_01333"/>
    </source>
</evidence>
<evidence type="ECO:0000256" key="6">
    <source>
        <dbReference type="RuleBase" id="RU003930"/>
    </source>
</evidence>
<dbReference type="InterPro" id="IPR020930">
    <property type="entry name" value="Ribosomal_uL5_bac-type"/>
</dbReference>
<dbReference type="GO" id="GO:0003735">
    <property type="term" value="F:structural constituent of ribosome"/>
    <property type="evidence" value="ECO:0007669"/>
    <property type="project" value="InterPro"/>
</dbReference>
<dbReference type="PANTHER" id="PTHR11994">
    <property type="entry name" value="60S RIBOSOMAL PROTEIN L11-RELATED"/>
    <property type="match status" value="1"/>
</dbReference>
<dbReference type="InterPro" id="IPR002132">
    <property type="entry name" value="Ribosomal_uL5"/>
</dbReference>
<name>A0A1F7YTL8_9BACT</name>
<dbReference type="InterPro" id="IPR031310">
    <property type="entry name" value="Ribosomal_uL5_N"/>
</dbReference>
<evidence type="ECO:0000313" key="10">
    <source>
        <dbReference type="Proteomes" id="UP000177263"/>
    </source>
</evidence>
<dbReference type="HAMAP" id="MF_01333_B">
    <property type="entry name" value="Ribosomal_uL5_B"/>
    <property type="match status" value="1"/>
</dbReference>
<organism evidence="9 10">
    <name type="scientific">Candidatus Woesebacteria bacterium RIFCSPHIGHO2_01_FULL_41_10</name>
    <dbReference type="NCBI Taxonomy" id="1802500"/>
    <lineage>
        <taxon>Bacteria</taxon>
        <taxon>Candidatus Woeseibacteriota</taxon>
    </lineage>
</organism>
<dbReference type="Gene3D" id="3.30.1440.10">
    <property type="match status" value="1"/>
</dbReference>
<dbReference type="SUPFAM" id="SSF55282">
    <property type="entry name" value="RL5-like"/>
    <property type="match status" value="1"/>
</dbReference>
<evidence type="ECO:0000256" key="3">
    <source>
        <dbReference type="ARBA" id="ARBA00023274"/>
    </source>
</evidence>
<comment type="subunit">
    <text evidence="5">Part of the 50S ribosomal subunit; part of the 5S rRNA/L5/L18/L25 subcomplex. Contacts the 5S rRNA and the P site tRNA. Forms a bridge to the 30S subunit in the 70S ribosome.</text>
</comment>
<evidence type="ECO:0000313" key="9">
    <source>
        <dbReference type="EMBL" id="OGM30259.1"/>
    </source>
</evidence>
<keyword evidence="5" id="KW-0699">rRNA-binding</keyword>
<dbReference type="Pfam" id="PF00281">
    <property type="entry name" value="Ribosomal_L5"/>
    <property type="match status" value="1"/>
</dbReference>
<sequence>MKNEHKALKQKYFEDVIPALKTEFEIKNPMAVPKVSKVVVNMGTGERLRDKASRTKLIEDVAAITGQMPKVQAARVSIAGFGIRAGMPVGLSVTLRRDRMYHFLDRLISVVLPRLRDFKGISKSSFDHAGNYNLGLSEHTVFPEIDLAKVDRPHGIQITIVTSTKDKKQAERLLDLMGVPFVKE</sequence>
<evidence type="ECO:0000256" key="2">
    <source>
        <dbReference type="ARBA" id="ARBA00022980"/>
    </source>
</evidence>
<feature type="domain" description="Large ribosomal subunit protein uL5 C-terminal" evidence="8">
    <location>
        <begin position="88"/>
        <end position="181"/>
    </location>
</feature>
<dbReference type="NCBIfam" id="NF000585">
    <property type="entry name" value="PRK00010.1"/>
    <property type="match status" value="1"/>
</dbReference>
<dbReference type="AlphaFoldDB" id="A0A1F7YTL8"/>
<comment type="caution">
    <text evidence="9">The sequence shown here is derived from an EMBL/GenBank/DDBJ whole genome shotgun (WGS) entry which is preliminary data.</text>
</comment>
<dbReference type="InterPro" id="IPR022803">
    <property type="entry name" value="Ribosomal_uL5_dom_sf"/>
</dbReference>
<gene>
    <name evidence="5" type="primary">rplE</name>
    <name evidence="9" type="ORF">A2801_01265</name>
</gene>
<dbReference type="GO" id="GO:0006412">
    <property type="term" value="P:translation"/>
    <property type="evidence" value="ECO:0007669"/>
    <property type="project" value="UniProtKB-UniRule"/>
</dbReference>
<keyword evidence="5" id="KW-0694">RNA-binding</keyword>
<evidence type="ECO:0000259" key="7">
    <source>
        <dbReference type="Pfam" id="PF00281"/>
    </source>
</evidence>
<dbReference type="GO" id="GO:0005840">
    <property type="term" value="C:ribosome"/>
    <property type="evidence" value="ECO:0007669"/>
    <property type="project" value="UniProtKB-KW"/>
</dbReference>
<feature type="domain" description="Large ribosomal subunit protein uL5 N-terminal" evidence="7">
    <location>
        <begin position="28"/>
        <end position="84"/>
    </location>
</feature>
<dbReference type="Pfam" id="PF00673">
    <property type="entry name" value="Ribosomal_L5_C"/>
    <property type="match status" value="1"/>
</dbReference>
<keyword evidence="2 5" id="KW-0689">Ribosomal protein</keyword>
<accession>A0A1F7YTL8</accession>
<reference evidence="9 10" key="1">
    <citation type="journal article" date="2016" name="Nat. Commun.">
        <title>Thousands of microbial genomes shed light on interconnected biogeochemical processes in an aquifer system.</title>
        <authorList>
            <person name="Anantharaman K."/>
            <person name="Brown C.T."/>
            <person name="Hug L.A."/>
            <person name="Sharon I."/>
            <person name="Castelle C.J."/>
            <person name="Probst A.J."/>
            <person name="Thomas B.C."/>
            <person name="Singh A."/>
            <person name="Wilkins M.J."/>
            <person name="Karaoz U."/>
            <person name="Brodie E.L."/>
            <person name="Williams K.H."/>
            <person name="Hubbard S.S."/>
            <person name="Banfield J.F."/>
        </authorList>
    </citation>
    <scope>NUCLEOTIDE SEQUENCE [LARGE SCALE GENOMIC DNA]</scope>
</reference>
<dbReference type="Proteomes" id="UP000177263">
    <property type="component" value="Unassembled WGS sequence"/>
</dbReference>
<dbReference type="PIRSF" id="PIRSF002161">
    <property type="entry name" value="Ribosomal_L5"/>
    <property type="match status" value="1"/>
</dbReference>
<dbReference type="STRING" id="1802500.A2801_01265"/>
<dbReference type="FunFam" id="3.30.1440.10:FF:000001">
    <property type="entry name" value="50S ribosomal protein L5"/>
    <property type="match status" value="1"/>
</dbReference>
<protein>
    <recommendedName>
        <fullName evidence="4 5">Large ribosomal subunit protein uL5</fullName>
    </recommendedName>
</protein>
<evidence type="ECO:0000256" key="4">
    <source>
        <dbReference type="ARBA" id="ARBA00035245"/>
    </source>
</evidence>
<proteinExistence type="inferred from homology"/>
<dbReference type="EMBL" id="MGGM01000002">
    <property type="protein sequence ID" value="OGM30259.1"/>
    <property type="molecule type" value="Genomic_DNA"/>
</dbReference>
<dbReference type="GO" id="GO:0000049">
    <property type="term" value="F:tRNA binding"/>
    <property type="evidence" value="ECO:0007669"/>
    <property type="project" value="UniProtKB-UniRule"/>
</dbReference>
<dbReference type="InterPro" id="IPR031309">
    <property type="entry name" value="Ribosomal_uL5_C"/>
</dbReference>
<keyword evidence="5" id="KW-0820">tRNA-binding</keyword>
<dbReference type="GO" id="GO:0019843">
    <property type="term" value="F:rRNA binding"/>
    <property type="evidence" value="ECO:0007669"/>
    <property type="project" value="UniProtKB-UniRule"/>
</dbReference>
<dbReference type="GO" id="GO:1990904">
    <property type="term" value="C:ribonucleoprotein complex"/>
    <property type="evidence" value="ECO:0007669"/>
    <property type="project" value="UniProtKB-KW"/>
</dbReference>
<evidence type="ECO:0000256" key="1">
    <source>
        <dbReference type="ARBA" id="ARBA00008553"/>
    </source>
</evidence>
<comment type="function">
    <text evidence="5">This is 1 of the proteins that bind and probably mediate the attachment of the 5S RNA into the large ribosomal subunit, where it forms part of the central protuberance. In the 70S ribosome it contacts protein S13 of the 30S subunit (bridge B1b), connecting the 2 subunits; this bridge is implicated in subunit movement. Contacts the P site tRNA; the 5S rRNA and some of its associated proteins might help stabilize positioning of ribosome-bound tRNAs.</text>
</comment>
<keyword evidence="3 5" id="KW-0687">Ribonucleoprotein</keyword>